<feature type="domain" description="DUF559" evidence="1">
    <location>
        <begin position="292"/>
        <end position="355"/>
    </location>
</feature>
<keyword evidence="3" id="KW-1185">Reference proteome</keyword>
<name>A0A3A1TYV7_9MICO</name>
<dbReference type="Gene3D" id="3.40.960.10">
    <property type="entry name" value="VSR Endonuclease"/>
    <property type="match status" value="1"/>
</dbReference>
<evidence type="ECO:0000313" key="3">
    <source>
        <dbReference type="Proteomes" id="UP000265742"/>
    </source>
</evidence>
<proteinExistence type="predicted"/>
<gene>
    <name evidence="2" type="ORF">D1781_15425</name>
</gene>
<dbReference type="AlphaFoldDB" id="A0A3A1TYV7"/>
<dbReference type="Proteomes" id="UP000265742">
    <property type="component" value="Unassembled WGS sequence"/>
</dbReference>
<evidence type="ECO:0000259" key="1">
    <source>
        <dbReference type="Pfam" id="PF04480"/>
    </source>
</evidence>
<dbReference type="Pfam" id="PF04480">
    <property type="entry name" value="DUF559"/>
    <property type="match status" value="1"/>
</dbReference>
<dbReference type="InterPro" id="IPR007569">
    <property type="entry name" value="DUF559"/>
</dbReference>
<reference evidence="3" key="1">
    <citation type="submission" date="2018-09" db="EMBL/GenBank/DDBJ databases">
        <authorList>
            <person name="Kim I."/>
        </authorList>
    </citation>
    <scope>NUCLEOTIDE SEQUENCE [LARGE SCALE GENOMIC DNA]</scope>
    <source>
        <strain evidence="3">DD4a</strain>
    </source>
</reference>
<comment type="caution">
    <text evidence="2">The sequence shown here is derived from an EMBL/GenBank/DDBJ whole genome shotgun (WGS) entry which is preliminary data.</text>
</comment>
<dbReference type="InterPro" id="IPR011335">
    <property type="entry name" value="Restrct_endonuc-II-like"/>
</dbReference>
<evidence type="ECO:0000313" key="2">
    <source>
        <dbReference type="EMBL" id="RIX28778.1"/>
    </source>
</evidence>
<protein>
    <submittedName>
        <fullName evidence="2">DUF559 domain-containing protein</fullName>
    </submittedName>
</protein>
<dbReference type="EMBL" id="QXTG01000002">
    <property type="protein sequence ID" value="RIX28778.1"/>
    <property type="molecule type" value="Genomic_DNA"/>
</dbReference>
<dbReference type="SUPFAM" id="SSF52980">
    <property type="entry name" value="Restriction endonuclease-like"/>
    <property type="match status" value="1"/>
</dbReference>
<organism evidence="2 3">
    <name type="scientific">Amnibacterium setariae</name>
    <dbReference type="NCBI Taxonomy" id="2306585"/>
    <lineage>
        <taxon>Bacteria</taxon>
        <taxon>Bacillati</taxon>
        <taxon>Actinomycetota</taxon>
        <taxon>Actinomycetes</taxon>
        <taxon>Micrococcales</taxon>
        <taxon>Microbacteriaceae</taxon>
        <taxon>Amnibacterium</taxon>
    </lineage>
</organism>
<accession>A0A3A1TYV7</accession>
<sequence>MPFQRSEGHLVTSPRWLERGLGACRPFGGFERAPGDKRALDRSLRRVRCPHGRDFGPSEEVRRRHRRRMEIDDRPFHVRDAAARGLTAKQLRGARLAAPFRGVRTAGRLDGVLDRTRTCAVKMHPAAFFSHVTAALLGGIWLPSALERSPFLHVSVPTGVRAPRDHLVKGHQLVPRPGQVRLHLGVRVADEIETWCQLAQILGLEDLVVAGESLLAKNRRRPRRLHELESAVAVGGRPRQQLLNRALPLLREGVRSAMETRLRRLLVQAGLPEPAINREIFDEAGLRVGECDLVFVAQRVVVEYEGRQHFDEQAMRDDILKYERLQDLGWRVVRVTKDDLQLRPAETVERVRAALAR</sequence>